<name>A0A2P6CA22_9FLAO</name>
<evidence type="ECO:0000256" key="1">
    <source>
        <dbReference type="SAM" id="SignalP"/>
    </source>
</evidence>
<dbReference type="Pfam" id="PF12969">
    <property type="entry name" value="DUF3857"/>
    <property type="match status" value="1"/>
</dbReference>
<gene>
    <name evidence="3" type="ORF">BTO14_00155</name>
</gene>
<proteinExistence type="predicted"/>
<dbReference type="InterPro" id="IPR024618">
    <property type="entry name" value="DUF3857"/>
</dbReference>
<comment type="caution">
    <text evidence="3">The sequence shown here is derived from an EMBL/GenBank/DDBJ whole genome shotgun (WGS) entry which is preliminary data.</text>
</comment>
<evidence type="ECO:0000313" key="4">
    <source>
        <dbReference type="Proteomes" id="UP000247345"/>
    </source>
</evidence>
<protein>
    <submittedName>
        <fullName evidence="3">DUF3857 domain-containing protein</fullName>
    </submittedName>
</protein>
<dbReference type="Proteomes" id="UP000247345">
    <property type="component" value="Unassembled WGS sequence"/>
</dbReference>
<dbReference type="Gene3D" id="2.60.120.1130">
    <property type="match status" value="1"/>
</dbReference>
<dbReference type="Gene3D" id="2.60.40.3140">
    <property type="match status" value="1"/>
</dbReference>
<sequence length="640" mass="73329">MKKFIFGAILAALLLIVPNTFSQKTNYAALLIPTELKENANAVIRDNTLHITLDDVDDMVVHKTKVVTVLNKLGDSKASMYEYYDNTTKITELSAVIYNAFGKEINKFSKNKFLDESAVSGGTLYSDSRVKYLDYTPVSYPYTVVFESEYKTSSTGFIPNWYPIKGYFVSIEKSSYVFKNPLKINFNKKEKNFEGYNIENKHTDYELHSTLKNQPALKYEENSVSYNEILPTLMVVPLDFQTDNIKGSYSNWKELGVWMNESILRGKSNLEETTKQKILSLVKGVEDPIKKAKIVYNFMQNKTRYISVQVGIGGIQPISANEVDKVSYGDCKGLTNYTKALLDVVGVQSNYVHVEANRDDKVSFDTDFASLAQGNHVILNIPNNGNDIWLECTSQTIPFGFLGDFTDDRNVLVITPEGGVIKRTPAYKNETNLQELKGKIQLEKNGSLTASLHRVSKGIQYDDKSFYETLSKEELTKKYKSNDWSYNNNLEIDAVSLLNDKDKVVFKEDLKVTIKNYASVNNKEYLFRVNVFNRNNFIPKRYRSRKLPLKISRGYKDEDQYEIKIPEGYVLGVLPSEKNISSKFGTYKVTFTKVDDTTFKYHKTMVIKEGVYPKEAYKNYRSFRRSIAKYENLRIAITQK</sequence>
<feature type="chain" id="PRO_5015144915" evidence="1">
    <location>
        <begin position="23"/>
        <end position="640"/>
    </location>
</feature>
<dbReference type="EMBL" id="MSCK01000001">
    <property type="protein sequence ID" value="PQJ71757.1"/>
    <property type="molecule type" value="Genomic_DNA"/>
</dbReference>
<keyword evidence="1" id="KW-0732">Signal</keyword>
<dbReference type="Gene3D" id="3.10.620.30">
    <property type="match status" value="1"/>
</dbReference>
<keyword evidence="4" id="KW-1185">Reference proteome</keyword>
<dbReference type="OrthoDB" id="8595007at2"/>
<feature type="domain" description="DUF3857" evidence="2">
    <location>
        <begin position="59"/>
        <end position="207"/>
    </location>
</feature>
<evidence type="ECO:0000259" key="2">
    <source>
        <dbReference type="Pfam" id="PF12969"/>
    </source>
</evidence>
<dbReference type="RefSeq" id="WP_105047421.1">
    <property type="nucleotide sequence ID" value="NZ_CP150661.1"/>
</dbReference>
<feature type="signal peptide" evidence="1">
    <location>
        <begin position="1"/>
        <end position="22"/>
    </location>
</feature>
<dbReference type="AlphaFoldDB" id="A0A2P6CA22"/>
<organism evidence="3 4">
    <name type="scientific">Polaribacter butkevichii</name>
    <dbReference type="NCBI Taxonomy" id="218490"/>
    <lineage>
        <taxon>Bacteria</taxon>
        <taxon>Pseudomonadati</taxon>
        <taxon>Bacteroidota</taxon>
        <taxon>Flavobacteriia</taxon>
        <taxon>Flavobacteriales</taxon>
        <taxon>Flavobacteriaceae</taxon>
    </lineage>
</organism>
<accession>A0A2P6CA22</accession>
<evidence type="ECO:0000313" key="3">
    <source>
        <dbReference type="EMBL" id="PQJ71757.1"/>
    </source>
</evidence>
<reference evidence="3 4" key="1">
    <citation type="submission" date="2016-12" db="EMBL/GenBank/DDBJ databases">
        <title>Trade-off between light-utilization and light-protection in marine flavobacteria.</title>
        <authorList>
            <person name="Kumagai Y."/>
            <person name="Yoshizawa S."/>
            <person name="Kogure K."/>
            <person name="Iwasaki W."/>
        </authorList>
    </citation>
    <scope>NUCLEOTIDE SEQUENCE [LARGE SCALE GENOMIC DNA]</scope>
    <source>
        <strain evidence="3 4">KCTC 12100</strain>
    </source>
</reference>